<dbReference type="Gene3D" id="2.40.30.30">
    <property type="entry name" value="Riboflavin kinase-like"/>
    <property type="match status" value="1"/>
</dbReference>
<evidence type="ECO:0000256" key="1">
    <source>
        <dbReference type="ARBA" id="ARBA00002121"/>
    </source>
</evidence>
<dbReference type="SUPFAM" id="SSF82114">
    <property type="entry name" value="Riboflavin kinase-like"/>
    <property type="match status" value="1"/>
</dbReference>
<dbReference type="PIRSF" id="PIRSF004491">
    <property type="entry name" value="FAD_Synth"/>
    <property type="match status" value="1"/>
</dbReference>
<keyword evidence="18" id="KW-1185">Reference proteome</keyword>
<comment type="pathway">
    <text evidence="2 15">Cofactor biosynthesis; FAD biosynthesis; FAD from FMN: step 1/1.</text>
</comment>
<dbReference type="InterPro" id="IPR015864">
    <property type="entry name" value="FAD_synthase"/>
</dbReference>
<keyword evidence="11 15" id="KW-0067">ATP-binding</keyword>
<dbReference type="PANTHER" id="PTHR22749:SF6">
    <property type="entry name" value="RIBOFLAVIN KINASE"/>
    <property type="match status" value="1"/>
</dbReference>
<dbReference type="PANTHER" id="PTHR22749">
    <property type="entry name" value="RIBOFLAVIN KINASE/FMN ADENYLYLTRANSFERASE"/>
    <property type="match status" value="1"/>
</dbReference>
<comment type="function">
    <text evidence="1">Catalyzes the phosphorylation of riboflavin to FMN followed by the adenylation of FMN to FAD.</text>
</comment>
<keyword evidence="12" id="KW-0511">Multifunctional enzyme</keyword>
<dbReference type="FunFam" id="3.40.50.620:FF:000021">
    <property type="entry name" value="Riboflavin biosynthesis protein"/>
    <property type="match status" value="1"/>
</dbReference>
<dbReference type="EC" id="2.7.1.26" evidence="15"/>
<dbReference type="Pfam" id="PF06574">
    <property type="entry name" value="FAD_syn"/>
    <property type="match status" value="1"/>
</dbReference>
<keyword evidence="6 15" id="KW-0808">Transferase</keyword>
<dbReference type="Gene3D" id="3.40.50.620">
    <property type="entry name" value="HUPs"/>
    <property type="match status" value="1"/>
</dbReference>
<dbReference type="GO" id="GO:0005524">
    <property type="term" value="F:ATP binding"/>
    <property type="evidence" value="ECO:0007669"/>
    <property type="project" value="UniProtKB-UniRule"/>
</dbReference>
<protein>
    <recommendedName>
        <fullName evidence="15">Riboflavin biosynthesis protein</fullName>
    </recommendedName>
    <domain>
        <recommendedName>
            <fullName evidence="15">Riboflavin kinase</fullName>
            <ecNumber evidence="15">2.7.1.26</ecNumber>
        </recommendedName>
        <alternativeName>
            <fullName evidence="15">Flavokinase</fullName>
        </alternativeName>
    </domain>
    <domain>
        <recommendedName>
            <fullName evidence="15">FMN adenylyltransferase</fullName>
            <ecNumber evidence="15">2.7.7.2</ecNumber>
        </recommendedName>
        <alternativeName>
            <fullName evidence="15">FAD pyrophosphorylase</fullName>
        </alternativeName>
        <alternativeName>
            <fullName evidence="15">FAD synthase</fullName>
        </alternativeName>
    </domain>
</protein>
<dbReference type="GO" id="GO:0009231">
    <property type="term" value="P:riboflavin biosynthetic process"/>
    <property type="evidence" value="ECO:0007669"/>
    <property type="project" value="InterPro"/>
</dbReference>
<dbReference type="KEGG" id="vpy:HZI73_12145"/>
<dbReference type="UniPathway" id="UPA00277">
    <property type="reaction ID" value="UER00407"/>
</dbReference>
<evidence type="ECO:0000256" key="7">
    <source>
        <dbReference type="ARBA" id="ARBA00022695"/>
    </source>
</evidence>
<keyword evidence="9 15" id="KW-0418">Kinase</keyword>
<evidence type="ECO:0000259" key="16">
    <source>
        <dbReference type="SMART" id="SM00904"/>
    </source>
</evidence>
<keyword evidence="4 15" id="KW-0285">Flavoprotein</keyword>
<comment type="pathway">
    <text evidence="3 15">Cofactor biosynthesis; FMN biosynthesis; FMN from riboflavin (ATP route): step 1/1.</text>
</comment>
<accession>A0A8J8MJU2</accession>
<dbReference type="InterPro" id="IPR023468">
    <property type="entry name" value="Riboflavin_kinase"/>
</dbReference>
<proteinExistence type="inferred from homology"/>
<evidence type="ECO:0000313" key="17">
    <source>
        <dbReference type="EMBL" id="QUI22995.1"/>
    </source>
</evidence>
<dbReference type="GO" id="GO:0006747">
    <property type="term" value="P:FAD biosynthetic process"/>
    <property type="evidence" value="ECO:0007669"/>
    <property type="project" value="UniProtKB-UniRule"/>
</dbReference>
<organism evidence="17 18">
    <name type="scientific">Vallitalea pronyensis</name>
    <dbReference type="NCBI Taxonomy" id="1348613"/>
    <lineage>
        <taxon>Bacteria</taxon>
        <taxon>Bacillati</taxon>
        <taxon>Bacillota</taxon>
        <taxon>Clostridia</taxon>
        <taxon>Lachnospirales</taxon>
        <taxon>Vallitaleaceae</taxon>
        <taxon>Vallitalea</taxon>
    </lineage>
</organism>
<feature type="domain" description="Riboflavin kinase" evidence="16">
    <location>
        <begin position="179"/>
        <end position="303"/>
    </location>
</feature>
<evidence type="ECO:0000313" key="18">
    <source>
        <dbReference type="Proteomes" id="UP000683246"/>
    </source>
</evidence>
<evidence type="ECO:0000256" key="14">
    <source>
        <dbReference type="ARBA" id="ARBA00049494"/>
    </source>
</evidence>
<evidence type="ECO:0000256" key="10">
    <source>
        <dbReference type="ARBA" id="ARBA00022827"/>
    </source>
</evidence>
<keyword evidence="7 15" id="KW-0548">Nucleotidyltransferase</keyword>
<dbReference type="FunFam" id="2.40.30.30:FF:000003">
    <property type="entry name" value="Riboflavin biosynthesis protein"/>
    <property type="match status" value="1"/>
</dbReference>
<dbReference type="SMART" id="SM00904">
    <property type="entry name" value="Flavokinase"/>
    <property type="match status" value="1"/>
</dbReference>
<dbReference type="AlphaFoldDB" id="A0A8J8MJU2"/>
<gene>
    <name evidence="17" type="ORF">HZI73_12145</name>
</gene>
<evidence type="ECO:0000256" key="15">
    <source>
        <dbReference type="PIRNR" id="PIRNR004491"/>
    </source>
</evidence>
<evidence type="ECO:0000256" key="13">
    <source>
        <dbReference type="ARBA" id="ARBA00047880"/>
    </source>
</evidence>
<dbReference type="GO" id="GO:0003919">
    <property type="term" value="F:FMN adenylyltransferase activity"/>
    <property type="evidence" value="ECO:0007669"/>
    <property type="project" value="UniProtKB-UniRule"/>
</dbReference>
<evidence type="ECO:0000256" key="5">
    <source>
        <dbReference type="ARBA" id="ARBA00022643"/>
    </source>
</evidence>
<dbReference type="NCBIfam" id="TIGR00083">
    <property type="entry name" value="ribF"/>
    <property type="match status" value="1"/>
</dbReference>
<dbReference type="RefSeq" id="WP_212698491.1">
    <property type="nucleotide sequence ID" value="NZ_CP058649.1"/>
</dbReference>
<dbReference type="InterPro" id="IPR015865">
    <property type="entry name" value="Riboflavin_kinase_bac/euk"/>
</dbReference>
<evidence type="ECO:0000256" key="12">
    <source>
        <dbReference type="ARBA" id="ARBA00023268"/>
    </source>
</evidence>
<sequence>MEHITGTKDITSPPSVVVLGNFDGIHIGHRKLIDKALDISKTLDLKVLVFTFDPHPSFVLANKEPVDLIYLSKEKAKLLDDVDYFVEYPYDLDTSRMTPEIFIEEVVCKGLQAKAIVVGEDYRFGYKRKGDIELLKALASKNGYQLITIKKIAYNHRIVSSTWIRHEIKKGHMEKANLLLGSNFSISGQITLGRQNGRKLGFPTANIKPNKNKLLPPNGVYLSKIYVNNIQYNSITNIGINPTLDGNETVVETHILDFNQDIYGQDVTVELLKFVRDEKKFESLHALKKEIAENIAYRRAYMEENHEL</sequence>
<dbReference type="CDD" id="cd02064">
    <property type="entry name" value="FAD_synthetase_N"/>
    <property type="match status" value="1"/>
</dbReference>
<evidence type="ECO:0000256" key="9">
    <source>
        <dbReference type="ARBA" id="ARBA00022777"/>
    </source>
</evidence>
<reference evidence="17" key="1">
    <citation type="submission" date="2020-07" db="EMBL/GenBank/DDBJ databases">
        <title>Vallitalea pronyensis genome.</title>
        <authorList>
            <person name="Postec A."/>
        </authorList>
    </citation>
    <scope>NUCLEOTIDE SEQUENCE</scope>
    <source>
        <strain evidence="17">FatNI3</strain>
    </source>
</reference>
<evidence type="ECO:0000256" key="3">
    <source>
        <dbReference type="ARBA" id="ARBA00005201"/>
    </source>
</evidence>
<dbReference type="Proteomes" id="UP000683246">
    <property type="component" value="Chromosome"/>
</dbReference>
<dbReference type="SUPFAM" id="SSF52374">
    <property type="entry name" value="Nucleotidylyl transferase"/>
    <property type="match status" value="1"/>
</dbReference>
<comment type="catalytic activity">
    <reaction evidence="14 15">
        <text>FMN + ATP + H(+) = FAD + diphosphate</text>
        <dbReference type="Rhea" id="RHEA:17237"/>
        <dbReference type="ChEBI" id="CHEBI:15378"/>
        <dbReference type="ChEBI" id="CHEBI:30616"/>
        <dbReference type="ChEBI" id="CHEBI:33019"/>
        <dbReference type="ChEBI" id="CHEBI:57692"/>
        <dbReference type="ChEBI" id="CHEBI:58210"/>
        <dbReference type="EC" id="2.7.7.2"/>
    </reaction>
</comment>
<evidence type="ECO:0000256" key="2">
    <source>
        <dbReference type="ARBA" id="ARBA00004726"/>
    </source>
</evidence>
<keyword evidence="10 15" id="KW-0274">FAD</keyword>
<dbReference type="InterPro" id="IPR023465">
    <property type="entry name" value="Riboflavin_kinase_dom_sf"/>
</dbReference>
<comment type="catalytic activity">
    <reaction evidence="13 15">
        <text>riboflavin + ATP = FMN + ADP + H(+)</text>
        <dbReference type="Rhea" id="RHEA:14357"/>
        <dbReference type="ChEBI" id="CHEBI:15378"/>
        <dbReference type="ChEBI" id="CHEBI:30616"/>
        <dbReference type="ChEBI" id="CHEBI:57986"/>
        <dbReference type="ChEBI" id="CHEBI:58210"/>
        <dbReference type="ChEBI" id="CHEBI:456216"/>
        <dbReference type="EC" id="2.7.1.26"/>
    </reaction>
</comment>
<evidence type="ECO:0000256" key="4">
    <source>
        <dbReference type="ARBA" id="ARBA00022630"/>
    </source>
</evidence>
<dbReference type="EMBL" id="CP058649">
    <property type="protein sequence ID" value="QUI22995.1"/>
    <property type="molecule type" value="Genomic_DNA"/>
</dbReference>
<name>A0A8J8MJU2_9FIRM</name>
<dbReference type="GO" id="GO:0009398">
    <property type="term" value="P:FMN biosynthetic process"/>
    <property type="evidence" value="ECO:0007669"/>
    <property type="project" value="UniProtKB-UniRule"/>
</dbReference>
<dbReference type="EC" id="2.7.7.2" evidence="15"/>
<dbReference type="GO" id="GO:0008531">
    <property type="term" value="F:riboflavin kinase activity"/>
    <property type="evidence" value="ECO:0007669"/>
    <property type="project" value="UniProtKB-UniRule"/>
</dbReference>
<evidence type="ECO:0000256" key="8">
    <source>
        <dbReference type="ARBA" id="ARBA00022741"/>
    </source>
</evidence>
<keyword evidence="8 15" id="KW-0547">Nucleotide-binding</keyword>
<dbReference type="Pfam" id="PF01687">
    <property type="entry name" value="Flavokinase"/>
    <property type="match status" value="1"/>
</dbReference>
<evidence type="ECO:0000256" key="6">
    <source>
        <dbReference type="ARBA" id="ARBA00022679"/>
    </source>
</evidence>
<keyword evidence="5 15" id="KW-0288">FMN</keyword>
<evidence type="ECO:0000256" key="11">
    <source>
        <dbReference type="ARBA" id="ARBA00022840"/>
    </source>
</evidence>
<dbReference type="UniPathway" id="UPA00276">
    <property type="reaction ID" value="UER00406"/>
</dbReference>
<dbReference type="NCBIfam" id="NF004162">
    <property type="entry name" value="PRK05627.1-5"/>
    <property type="match status" value="1"/>
</dbReference>
<dbReference type="InterPro" id="IPR014729">
    <property type="entry name" value="Rossmann-like_a/b/a_fold"/>
</dbReference>
<dbReference type="InterPro" id="IPR002606">
    <property type="entry name" value="Riboflavin_kinase_bac"/>
</dbReference>
<comment type="similarity">
    <text evidence="15">Belongs to the ribF family.</text>
</comment>